<dbReference type="PANTHER" id="PTHR19211">
    <property type="entry name" value="ATP-BINDING TRANSPORT PROTEIN-RELATED"/>
    <property type="match status" value="1"/>
</dbReference>
<dbReference type="Pfam" id="PF12848">
    <property type="entry name" value="ABC_tran_Xtn"/>
    <property type="match status" value="1"/>
</dbReference>
<feature type="domain" description="ABC transporter" evidence="5">
    <location>
        <begin position="6"/>
        <end position="197"/>
    </location>
</feature>
<dbReference type="PROSITE" id="PS00211">
    <property type="entry name" value="ABC_TRANSPORTER_1"/>
    <property type="match status" value="1"/>
</dbReference>
<keyword evidence="7" id="KW-1185">Reference proteome</keyword>
<gene>
    <name evidence="6" type="ORF">DFR63_1498</name>
</gene>
<dbReference type="Pfam" id="PF00005">
    <property type="entry name" value="ABC_tran"/>
    <property type="match status" value="2"/>
</dbReference>
<dbReference type="SMART" id="SM00382">
    <property type="entry name" value="AAA"/>
    <property type="match status" value="2"/>
</dbReference>
<evidence type="ECO:0000313" key="7">
    <source>
        <dbReference type="Proteomes" id="UP000257076"/>
    </source>
</evidence>
<organism evidence="6 7">
    <name type="scientific">Jeotgalicoccus halotolerans</name>
    <dbReference type="NCBI Taxonomy" id="157227"/>
    <lineage>
        <taxon>Bacteria</taxon>
        <taxon>Bacillati</taxon>
        <taxon>Bacillota</taxon>
        <taxon>Bacilli</taxon>
        <taxon>Bacillales</taxon>
        <taxon>Staphylococcaceae</taxon>
        <taxon>Jeotgalicoccus</taxon>
    </lineage>
</organism>
<feature type="compositionally biased region" description="Basic and acidic residues" evidence="4">
    <location>
        <begin position="231"/>
        <end position="249"/>
    </location>
</feature>
<comment type="caution">
    <text evidence="6">The sequence shown here is derived from an EMBL/GenBank/DDBJ whole genome shotgun (WGS) entry which is preliminary data.</text>
</comment>
<evidence type="ECO:0000259" key="5">
    <source>
        <dbReference type="PROSITE" id="PS50893"/>
    </source>
</evidence>
<sequence length="485" mass="55009">MNELSIKLNNISVAFGNKDIFDIANLQAYINDRIAIVGRNGSGKSTLLKIIAGEFTEYTGEVQRETEFNYLSQMGSSDQNIGGTLDFEMLSRMNVPDNDNLSGGEETKYRLVQTLSDYKTGLLLDEPTTHLDYESIEYLIEELKYYYGTLIFVSHDRHFINSLATKIWEVSDGNVTEYNGNYDDYEEAKNKEKLTLEREHENILKEKERLNKAISKQKEKAEKMTAAGKNKSGDIKPDRLSSSKQKDTVQKQAFKAAKAMESRMEQLKETELPIHETALKFPMSKAMELHNKFPIMGQDVTVERGGDILLDKVSFQFPQGETIAITGRNGSGKSSLLTDMIEGGNNFDISPKVVIEQYNQMDYKLFGGESAVQFLKRHSEMNETLIRSMLVNLGFSPDEVMKPVNKLSGGEATRVSLALMFVKPSNVIILDEPTNFIDLMTIEALEKFIKAYQGTIILISHDRQFVSRTADRVYKIEDMKLHRIK</sequence>
<dbReference type="AlphaFoldDB" id="A0A3E0AYK2"/>
<dbReference type="PANTHER" id="PTHR19211:SF100">
    <property type="entry name" value="RIBOSOME PROTECTION PROTEIN VMLR"/>
    <property type="match status" value="1"/>
</dbReference>
<dbReference type="NCBIfam" id="NF000355">
    <property type="entry name" value="ribo_prot_ABC_F"/>
    <property type="match status" value="1"/>
</dbReference>
<feature type="region of interest" description="Disordered" evidence="4">
    <location>
        <begin position="215"/>
        <end position="249"/>
    </location>
</feature>
<dbReference type="CDD" id="cd03221">
    <property type="entry name" value="ABCF_EF-3"/>
    <property type="match status" value="2"/>
</dbReference>
<keyword evidence="1" id="KW-0677">Repeat</keyword>
<dbReference type="InterPro" id="IPR027417">
    <property type="entry name" value="P-loop_NTPase"/>
</dbReference>
<keyword evidence="2" id="KW-0547">Nucleotide-binding</keyword>
<evidence type="ECO:0000256" key="1">
    <source>
        <dbReference type="ARBA" id="ARBA00022737"/>
    </source>
</evidence>
<keyword evidence="3 6" id="KW-0067">ATP-binding</keyword>
<dbReference type="InterPro" id="IPR003439">
    <property type="entry name" value="ABC_transporter-like_ATP-bd"/>
</dbReference>
<dbReference type="GO" id="GO:0016887">
    <property type="term" value="F:ATP hydrolysis activity"/>
    <property type="evidence" value="ECO:0007669"/>
    <property type="project" value="InterPro"/>
</dbReference>
<evidence type="ECO:0000256" key="2">
    <source>
        <dbReference type="ARBA" id="ARBA00022741"/>
    </source>
</evidence>
<dbReference type="Proteomes" id="UP000257076">
    <property type="component" value="Unassembled WGS sequence"/>
</dbReference>
<protein>
    <submittedName>
        <fullName evidence="6">Macrolide transport system ATP-binding/permease protein</fullName>
    </submittedName>
</protein>
<dbReference type="EMBL" id="QUMW01000012">
    <property type="protein sequence ID" value="REG23752.1"/>
    <property type="molecule type" value="Genomic_DNA"/>
</dbReference>
<dbReference type="PROSITE" id="PS50893">
    <property type="entry name" value="ABC_TRANSPORTER_2"/>
    <property type="match status" value="2"/>
</dbReference>
<evidence type="ECO:0000256" key="4">
    <source>
        <dbReference type="SAM" id="MobiDB-lite"/>
    </source>
</evidence>
<feature type="domain" description="ABC transporter" evidence="5">
    <location>
        <begin position="295"/>
        <end position="484"/>
    </location>
</feature>
<dbReference type="SUPFAM" id="SSF52540">
    <property type="entry name" value="P-loop containing nucleoside triphosphate hydrolases"/>
    <property type="match status" value="2"/>
</dbReference>
<dbReference type="InterPro" id="IPR050611">
    <property type="entry name" value="ABCF"/>
</dbReference>
<accession>A0A3E0AYK2</accession>
<dbReference type="RefSeq" id="WP_115885301.1">
    <property type="nucleotide sequence ID" value="NZ_CBCSHX010000006.1"/>
</dbReference>
<dbReference type="InterPro" id="IPR017871">
    <property type="entry name" value="ABC_transporter-like_CS"/>
</dbReference>
<dbReference type="InterPro" id="IPR032781">
    <property type="entry name" value="ABC_tran_Xtn"/>
</dbReference>
<dbReference type="OrthoDB" id="9760950at2"/>
<dbReference type="InterPro" id="IPR003593">
    <property type="entry name" value="AAA+_ATPase"/>
</dbReference>
<evidence type="ECO:0000256" key="3">
    <source>
        <dbReference type="ARBA" id="ARBA00022840"/>
    </source>
</evidence>
<reference evidence="6 7" key="1">
    <citation type="submission" date="2018-08" db="EMBL/GenBank/DDBJ databases">
        <title>Genomic Encyclopedia of Type Strains, Phase IV (KMG-IV): sequencing the most valuable type-strain genomes for metagenomic binning, comparative biology and taxonomic classification.</title>
        <authorList>
            <person name="Goeker M."/>
        </authorList>
    </citation>
    <scope>NUCLEOTIDE SEQUENCE [LARGE SCALE GENOMIC DNA]</scope>
    <source>
        <strain evidence="6 7">DSM 17274</strain>
    </source>
</reference>
<proteinExistence type="predicted"/>
<evidence type="ECO:0000313" key="6">
    <source>
        <dbReference type="EMBL" id="REG23752.1"/>
    </source>
</evidence>
<dbReference type="GO" id="GO:0005524">
    <property type="term" value="F:ATP binding"/>
    <property type="evidence" value="ECO:0007669"/>
    <property type="project" value="UniProtKB-KW"/>
</dbReference>
<name>A0A3E0AYK2_9STAP</name>
<dbReference type="Gene3D" id="3.40.50.300">
    <property type="entry name" value="P-loop containing nucleotide triphosphate hydrolases"/>
    <property type="match status" value="3"/>
</dbReference>